<dbReference type="GO" id="GO:0006355">
    <property type="term" value="P:regulation of DNA-templated transcription"/>
    <property type="evidence" value="ECO:0007669"/>
    <property type="project" value="InterPro"/>
</dbReference>
<dbReference type="STRING" id="502025.Hoch_5407"/>
<dbReference type="SUPFAM" id="SSF46689">
    <property type="entry name" value="Homeodomain-like"/>
    <property type="match status" value="1"/>
</dbReference>
<dbReference type="PANTHER" id="PTHR32071:SF117">
    <property type="entry name" value="PTS-DEPENDENT DIHYDROXYACETONE KINASE OPERON REGULATORY PROTEIN-RELATED"/>
    <property type="match status" value="1"/>
</dbReference>
<feature type="region of interest" description="Disordered" evidence="6">
    <location>
        <begin position="371"/>
        <end position="394"/>
    </location>
</feature>
<dbReference type="AlphaFoldDB" id="D0LYM5"/>
<dbReference type="PANTHER" id="PTHR32071">
    <property type="entry name" value="TRANSCRIPTIONAL REGULATORY PROTEIN"/>
    <property type="match status" value="1"/>
</dbReference>
<name>D0LYM5_HALO1</name>
<dbReference type="InterPro" id="IPR027417">
    <property type="entry name" value="P-loop_NTPase"/>
</dbReference>
<dbReference type="PROSITE" id="PS50045">
    <property type="entry name" value="SIGMA54_INTERACT_4"/>
    <property type="match status" value="1"/>
</dbReference>
<dbReference type="InterPro" id="IPR025662">
    <property type="entry name" value="Sigma_54_int_dom_ATP-bd_1"/>
</dbReference>
<dbReference type="Pfam" id="PF25601">
    <property type="entry name" value="AAA_lid_14"/>
    <property type="match status" value="1"/>
</dbReference>
<evidence type="ECO:0000259" key="8">
    <source>
        <dbReference type="PROSITE" id="PS50045"/>
    </source>
</evidence>
<evidence type="ECO:0000256" key="5">
    <source>
        <dbReference type="ARBA" id="ARBA00023163"/>
    </source>
</evidence>
<dbReference type="CDD" id="cd00060">
    <property type="entry name" value="FHA"/>
    <property type="match status" value="1"/>
</dbReference>
<dbReference type="Gene3D" id="2.60.200.20">
    <property type="match status" value="1"/>
</dbReference>
<protein>
    <submittedName>
        <fullName evidence="9">Sigma54 specific transcriptional regulator, Fis family</fullName>
    </submittedName>
</protein>
<dbReference type="FunFam" id="3.40.50.300:FF:000006">
    <property type="entry name" value="DNA-binding transcriptional regulator NtrC"/>
    <property type="match status" value="1"/>
</dbReference>
<dbReference type="SMART" id="SM00382">
    <property type="entry name" value="AAA"/>
    <property type="match status" value="1"/>
</dbReference>
<dbReference type="PROSITE" id="PS00675">
    <property type="entry name" value="SIGMA54_INTERACT_1"/>
    <property type="match status" value="1"/>
</dbReference>
<dbReference type="InterPro" id="IPR025944">
    <property type="entry name" value="Sigma_54_int_dom_CS"/>
</dbReference>
<dbReference type="HOGENOM" id="CLU_000445_119_3_7"/>
<dbReference type="RefSeq" id="WP_012830483.1">
    <property type="nucleotide sequence ID" value="NC_013440.1"/>
</dbReference>
<organism evidence="9 10">
    <name type="scientific">Haliangium ochraceum (strain DSM 14365 / JCM 11303 / SMP-2)</name>
    <dbReference type="NCBI Taxonomy" id="502025"/>
    <lineage>
        <taxon>Bacteria</taxon>
        <taxon>Pseudomonadati</taxon>
        <taxon>Myxococcota</taxon>
        <taxon>Polyangia</taxon>
        <taxon>Haliangiales</taxon>
        <taxon>Kofleriaceae</taxon>
        <taxon>Haliangium</taxon>
    </lineage>
</organism>
<evidence type="ECO:0000313" key="10">
    <source>
        <dbReference type="Proteomes" id="UP000001880"/>
    </source>
</evidence>
<sequence>MPEDDRRSGTWVTYAAGRANSLRVRRCRIDAIAGPDSGESCELEDSVIRIGARRNNNLVLSDGRVSGYHCELRLDDRGYRLVDLGSTNGTYVSGLRINDVYITPGTVMELGNTQLRFEPLNASVEVPLSERDRFGEMVGQSVKMRELFARLERLARTDATVLITGETGVGKELVAESLHEYSARAEGPFEVLDCSAIPENLIESQLFGHERGAFTGATQSYEGVFERAHRGTVFLDEIGELPLSMQPKLLRVLEQRQVRRVGGTRTIDVDIRVVAATNRNLGAEVSKGSFREDVYYRLAVARVHVPPLRERREDIPQLVEHLLSRTPGGERATISKDTLALMGKHDWPGNVRELRNVIERVVYLAEPPTSTAALRRARPRREGESGAEPSSSDDMLVMPIDIETPYKLAKQRLVHEFERRYITELLAAHDGNISQAARSAGIDRMSVHKILTRLDLENPGRSG</sequence>
<dbReference type="InterPro" id="IPR000253">
    <property type="entry name" value="FHA_dom"/>
</dbReference>
<keyword evidence="4" id="KW-0238">DNA-binding</keyword>
<evidence type="ECO:0000259" key="7">
    <source>
        <dbReference type="PROSITE" id="PS50006"/>
    </source>
</evidence>
<dbReference type="InterPro" id="IPR009057">
    <property type="entry name" value="Homeodomain-like_sf"/>
</dbReference>
<accession>D0LYM5</accession>
<keyword evidence="1" id="KW-0547">Nucleotide-binding</keyword>
<dbReference type="Pfam" id="PF00158">
    <property type="entry name" value="Sigma54_activat"/>
    <property type="match status" value="1"/>
</dbReference>
<dbReference type="eggNOG" id="COG2204">
    <property type="taxonomic scope" value="Bacteria"/>
</dbReference>
<keyword evidence="10" id="KW-1185">Reference proteome</keyword>
<dbReference type="SMART" id="SM00240">
    <property type="entry name" value="FHA"/>
    <property type="match status" value="1"/>
</dbReference>
<keyword evidence="3" id="KW-0805">Transcription regulation</keyword>
<dbReference type="Pfam" id="PF16697">
    <property type="entry name" value="Yop-YscD_cpl"/>
    <property type="match status" value="1"/>
</dbReference>
<feature type="domain" description="Sigma-54 factor interaction" evidence="8">
    <location>
        <begin position="137"/>
        <end position="363"/>
    </location>
</feature>
<dbReference type="InterPro" id="IPR003593">
    <property type="entry name" value="AAA+_ATPase"/>
</dbReference>
<dbReference type="Gene3D" id="1.10.10.60">
    <property type="entry name" value="Homeodomain-like"/>
    <property type="match status" value="1"/>
</dbReference>
<proteinExistence type="predicted"/>
<dbReference type="InterPro" id="IPR002197">
    <property type="entry name" value="HTH_Fis"/>
</dbReference>
<evidence type="ECO:0000256" key="2">
    <source>
        <dbReference type="ARBA" id="ARBA00022840"/>
    </source>
</evidence>
<dbReference type="CDD" id="cd00009">
    <property type="entry name" value="AAA"/>
    <property type="match status" value="1"/>
</dbReference>
<dbReference type="GO" id="GO:0043565">
    <property type="term" value="F:sequence-specific DNA binding"/>
    <property type="evidence" value="ECO:0007669"/>
    <property type="project" value="InterPro"/>
</dbReference>
<evidence type="ECO:0000256" key="3">
    <source>
        <dbReference type="ARBA" id="ARBA00023015"/>
    </source>
</evidence>
<dbReference type="Gene3D" id="1.10.8.60">
    <property type="match status" value="1"/>
</dbReference>
<gene>
    <name evidence="9" type="ordered locus">Hoch_5407</name>
</gene>
<dbReference type="PROSITE" id="PS00688">
    <property type="entry name" value="SIGMA54_INTERACT_3"/>
    <property type="match status" value="1"/>
</dbReference>
<reference evidence="9 10" key="1">
    <citation type="journal article" date="2010" name="Stand. Genomic Sci.">
        <title>Complete genome sequence of Haliangium ochraceum type strain (SMP-2).</title>
        <authorList>
            <consortium name="US DOE Joint Genome Institute (JGI-PGF)"/>
            <person name="Ivanova N."/>
            <person name="Daum C."/>
            <person name="Lang E."/>
            <person name="Abt B."/>
            <person name="Kopitz M."/>
            <person name="Saunders E."/>
            <person name="Lapidus A."/>
            <person name="Lucas S."/>
            <person name="Glavina Del Rio T."/>
            <person name="Nolan M."/>
            <person name="Tice H."/>
            <person name="Copeland A."/>
            <person name="Cheng J.F."/>
            <person name="Chen F."/>
            <person name="Bruce D."/>
            <person name="Goodwin L."/>
            <person name="Pitluck S."/>
            <person name="Mavromatis K."/>
            <person name="Pati A."/>
            <person name="Mikhailova N."/>
            <person name="Chen A."/>
            <person name="Palaniappan K."/>
            <person name="Land M."/>
            <person name="Hauser L."/>
            <person name="Chang Y.J."/>
            <person name="Jeffries C.D."/>
            <person name="Detter J.C."/>
            <person name="Brettin T."/>
            <person name="Rohde M."/>
            <person name="Goker M."/>
            <person name="Bristow J."/>
            <person name="Markowitz V."/>
            <person name="Eisen J.A."/>
            <person name="Hugenholtz P."/>
            <person name="Kyrpides N.C."/>
            <person name="Klenk H.P."/>
        </authorList>
    </citation>
    <scope>NUCLEOTIDE SEQUENCE [LARGE SCALE GENOMIC DNA]</scope>
    <source>
        <strain evidence="10">DSM 14365 / CIP 107738 / JCM 11303 / AJ 13395 / SMP-2</strain>
    </source>
</reference>
<evidence type="ECO:0000256" key="6">
    <source>
        <dbReference type="SAM" id="MobiDB-lite"/>
    </source>
</evidence>
<dbReference type="Gene3D" id="3.40.50.300">
    <property type="entry name" value="P-loop containing nucleotide triphosphate hydrolases"/>
    <property type="match status" value="1"/>
</dbReference>
<evidence type="ECO:0000256" key="1">
    <source>
        <dbReference type="ARBA" id="ARBA00022741"/>
    </source>
</evidence>
<dbReference type="Pfam" id="PF02954">
    <property type="entry name" value="HTH_8"/>
    <property type="match status" value="1"/>
</dbReference>
<dbReference type="SUPFAM" id="SSF52540">
    <property type="entry name" value="P-loop containing nucleoside triphosphate hydrolases"/>
    <property type="match status" value="1"/>
</dbReference>
<dbReference type="eggNOG" id="COG1716">
    <property type="taxonomic scope" value="Bacteria"/>
</dbReference>
<evidence type="ECO:0000313" key="9">
    <source>
        <dbReference type="EMBL" id="ACY17891.1"/>
    </source>
</evidence>
<dbReference type="Proteomes" id="UP000001880">
    <property type="component" value="Chromosome"/>
</dbReference>
<dbReference type="PROSITE" id="PS50006">
    <property type="entry name" value="FHA_DOMAIN"/>
    <property type="match status" value="1"/>
</dbReference>
<evidence type="ECO:0000256" key="4">
    <source>
        <dbReference type="ARBA" id="ARBA00023125"/>
    </source>
</evidence>
<dbReference type="GO" id="GO:0005524">
    <property type="term" value="F:ATP binding"/>
    <property type="evidence" value="ECO:0007669"/>
    <property type="project" value="UniProtKB-KW"/>
</dbReference>
<dbReference type="InterPro" id="IPR032030">
    <property type="entry name" value="YscD_cytoplasmic_dom"/>
</dbReference>
<keyword evidence="5" id="KW-0804">Transcription</keyword>
<dbReference type="InterPro" id="IPR002078">
    <property type="entry name" value="Sigma_54_int"/>
</dbReference>
<dbReference type="SUPFAM" id="SSF49879">
    <property type="entry name" value="SMAD/FHA domain"/>
    <property type="match status" value="1"/>
</dbReference>
<dbReference type="InterPro" id="IPR008984">
    <property type="entry name" value="SMAD_FHA_dom_sf"/>
</dbReference>
<feature type="domain" description="FHA" evidence="7">
    <location>
        <begin position="48"/>
        <end position="97"/>
    </location>
</feature>
<keyword evidence="2" id="KW-0067">ATP-binding</keyword>
<dbReference type="KEGG" id="hoh:Hoch_5407"/>
<dbReference type="EMBL" id="CP001804">
    <property type="protein sequence ID" value="ACY17891.1"/>
    <property type="molecule type" value="Genomic_DNA"/>
</dbReference>
<dbReference type="InterPro" id="IPR058031">
    <property type="entry name" value="AAA_lid_NorR"/>
</dbReference>